<reference evidence="5 6" key="1">
    <citation type="submission" date="2016-10" db="EMBL/GenBank/DDBJ databases">
        <authorList>
            <person name="de Groot N.N."/>
        </authorList>
    </citation>
    <scope>NUCLEOTIDE SEQUENCE [LARGE SCALE GENOMIC DNA]</scope>
    <source>
        <strain evidence="5 6">DSM 21019</strain>
    </source>
</reference>
<dbReference type="Pfam" id="PF12833">
    <property type="entry name" value="HTH_18"/>
    <property type="match status" value="1"/>
</dbReference>
<dbReference type="SUPFAM" id="SSF46689">
    <property type="entry name" value="Homeodomain-like"/>
    <property type="match status" value="1"/>
</dbReference>
<sequence>MNKLSIPDYRAGQLVNQLANELSLSVASEQREYSVSLSADLGKGYIKAFDFDHGISVYEFDCTFEQDFQLLFEKTPVQPLILLFNREEAIEHAFRAKEPHAINHLESLMVSAGLEFENRFSIKEKQSACFFALLVNRKEFENKISEFLSSMDEQLEGIFKDLNGVNTFYQKGHFSLDIAKFIEEFTTTDLTGFMRYVFLEGKVYEILTHFFQQFLDDANQPDRRKILRQSTAEKIEEAGNIIEAEMDALGSVISIAKRVGLNQQTLQEGFKKLYNKSVNQYIREVRLEKAKALMENTNLNITEITYRIGINSRSYFAKLFKDRFGVSPKDYISMRRKKDNSNLSA</sequence>
<keyword evidence="6" id="KW-1185">Reference proteome</keyword>
<evidence type="ECO:0000313" key="6">
    <source>
        <dbReference type="Proteomes" id="UP000199534"/>
    </source>
</evidence>
<dbReference type="AlphaFoldDB" id="A0A1I6FN79"/>
<feature type="domain" description="HTH araC/xylS-type" evidence="4">
    <location>
        <begin position="236"/>
        <end position="334"/>
    </location>
</feature>
<dbReference type="Proteomes" id="UP000199534">
    <property type="component" value="Unassembled WGS sequence"/>
</dbReference>
<keyword evidence="3" id="KW-0804">Transcription</keyword>
<dbReference type="RefSeq" id="WP_092979932.1">
    <property type="nucleotide sequence ID" value="NZ_FOYQ01000001.1"/>
</dbReference>
<dbReference type="InterPro" id="IPR009057">
    <property type="entry name" value="Homeodomain-like_sf"/>
</dbReference>
<dbReference type="GO" id="GO:0003700">
    <property type="term" value="F:DNA-binding transcription factor activity"/>
    <property type="evidence" value="ECO:0007669"/>
    <property type="project" value="InterPro"/>
</dbReference>
<dbReference type="InterPro" id="IPR053142">
    <property type="entry name" value="PchR_regulatory_protein"/>
</dbReference>
<organism evidence="5 6">
    <name type="scientific">Robiginitalea myxolifaciens</name>
    <dbReference type="NCBI Taxonomy" id="400055"/>
    <lineage>
        <taxon>Bacteria</taxon>
        <taxon>Pseudomonadati</taxon>
        <taxon>Bacteroidota</taxon>
        <taxon>Flavobacteriia</taxon>
        <taxon>Flavobacteriales</taxon>
        <taxon>Flavobacteriaceae</taxon>
        <taxon>Robiginitalea</taxon>
    </lineage>
</organism>
<protein>
    <submittedName>
        <fullName evidence="5">AraC-type DNA-binding protein</fullName>
    </submittedName>
</protein>
<accession>A0A1I6FN79</accession>
<dbReference type="EMBL" id="FOYQ01000001">
    <property type="protein sequence ID" value="SFR31348.1"/>
    <property type="molecule type" value="Genomic_DNA"/>
</dbReference>
<dbReference type="GO" id="GO:0043565">
    <property type="term" value="F:sequence-specific DNA binding"/>
    <property type="evidence" value="ECO:0007669"/>
    <property type="project" value="InterPro"/>
</dbReference>
<dbReference type="OrthoDB" id="135231at2"/>
<evidence type="ECO:0000256" key="3">
    <source>
        <dbReference type="ARBA" id="ARBA00023163"/>
    </source>
</evidence>
<dbReference type="PROSITE" id="PS01124">
    <property type="entry name" value="HTH_ARAC_FAMILY_2"/>
    <property type="match status" value="1"/>
</dbReference>
<dbReference type="InterPro" id="IPR018062">
    <property type="entry name" value="HTH_AraC-typ_CS"/>
</dbReference>
<dbReference type="PANTHER" id="PTHR47893">
    <property type="entry name" value="REGULATORY PROTEIN PCHR"/>
    <property type="match status" value="1"/>
</dbReference>
<dbReference type="PRINTS" id="PR00032">
    <property type="entry name" value="HTHARAC"/>
</dbReference>
<dbReference type="SMART" id="SM00342">
    <property type="entry name" value="HTH_ARAC"/>
    <property type="match status" value="1"/>
</dbReference>
<evidence type="ECO:0000259" key="4">
    <source>
        <dbReference type="PROSITE" id="PS01124"/>
    </source>
</evidence>
<dbReference type="InterPro" id="IPR018060">
    <property type="entry name" value="HTH_AraC"/>
</dbReference>
<name>A0A1I6FN79_9FLAO</name>
<keyword evidence="1" id="KW-0805">Transcription regulation</keyword>
<dbReference type="PANTHER" id="PTHR47893:SF1">
    <property type="entry name" value="REGULATORY PROTEIN PCHR"/>
    <property type="match status" value="1"/>
</dbReference>
<dbReference type="InterPro" id="IPR020449">
    <property type="entry name" value="Tscrpt_reg_AraC-type_HTH"/>
</dbReference>
<evidence type="ECO:0000256" key="2">
    <source>
        <dbReference type="ARBA" id="ARBA00023125"/>
    </source>
</evidence>
<evidence type="ECO:0000256" key="1">
    <source>
        <dbReference type="ARBA" id="ARBA00023015"/>
    </source>
</evidence>
<dbReference type="Gene3D" id="1.10.10.60">
    <property type="entry name" value="Homeodomain-like"/>
    <property type="match status" value="2"/>
</dbReference>
<keyword evidence="2 5" id="KW-0238">DNA-binding</keyword>
<dbReference type="STRING" id="400055.SAMN04490243_0175"/>
<gene>
    <name evidence="5" type="ORF">SAMN04490243_0175</name>
</gene>
<dbReference type="PROSITE" id="PS00041">
    <property type="entry name" value="HTH_ARAC_FAMILY_1"/>
    <property type="match status" value="1"/>
</dbReference>
<proteinExistence type="predicted"/>
<evidence type="ECO:0000313" key="5">
    <source>
        <dbReference type="EMBL" id="SFR31348.1"/>
    </source>
</evidence>